<keyword evidence="2" id="KW-1185">Reference proteome</keyword>
<dbReference type="AlphaFoldDB" id="A0A0B6TQ38"/>
<protein>
    <submittedName>
        <fullName evidence="1">Uncharacterized protein</fullName>
    </submittedName>
</protein>
<dbReference type="OrthoDB" id="4393931at2"/>
<organism evidence="1 2">
    <name type="scientific">Corynebacterium marinum DSM 44953</name>
    <dbReference type="NCBI Taxonomy" id="1224162"/>
    <lineage>
        <taxon>Bacteria</taxon>
        <taxon>Bacillati</taxon>
        <taxon>Actinomycetota</taxon>
        <taxon>Actinomycetes</taxon>
        <taxon>Mycobacteriales</taxon>
        <taxon>Corynebacteriaceae</taxon>
        <taxon>Corynebacterium</taxon>
    </lineage>
</organism>
<dbReference type="HOGENOM" id="CLU_044180_2_0_11"/>
<evidence type="ECO:0000313" key="2">
    <source>
        <dbReference type="Proteomes" id="UP000031928"/>
    </source>
</evidence>
<dbReference type="EMBL" id="CP007790">
    <property type="protein sequence ID" value="AJK67720.1"/>
    <property type="molecule type" value="Genomic_DNA"/>
</dbReference>
<dbReference type="Proteomes" id="UP000031928">
    <property type="component" value="Chromosome"/>
</dbReference>
<dbReference type="InterPro" id="IPR041289">
    <property type="entry name" value="Bact_RF_family3"/>
</dbReference>
<evidence type="ECO:0000313" key="1">
    <source>
        <dbReference type="EMBL" id="AJK67720.1"/>
    </source>
</evidence>
<accession>A0A0B6TQ38</accession>
<name>A0A0B6TQ38_9CORY</name>
<reference evidence="1 2" key="1">
    <citation type="submission" date="2014-05" db="EMBL/GenBank/DDBJ databases">
        <title>Complete genome sequence of Corynebacterium marinum DSM 44953.</title>
        <authorList>
            <person name="Schaffert L."/>
            <person name="Albersmeier A."/>
            <person name="Kalinowski J."/>
            <person name="Ruckert C."/>
        </authorList>
    </citation>
    <scope>NUCLEOTIDE SEQUENCE [LARGE SCALE GENOMIC DNA]</scope>
    <source>
        <strain evidence="1 2">DSM 44953</strain>
    </source>
</reference>
<proteinExistence type="predicted"/>
<gene>
    <name evidence="1" type="ORF">B840_00400</name>
</gene>
<sequence length="361" mass="39432">MNTRNAITASDPVRHDELRDLATKPGPVVSLVLPTHRGGVETLADSQRLRPLLEEARKELAERYPDADAESLLAPVQSLADSRRFWQEQSDGLAVYAYPGGSRHFRTDRDFVPAVIVGDHPNLRPILPLFTEDQEFLLLAVGRDKVRIFEGDRATITELPLGDIPASDEDAEGVNTREPEITRQYSQTSAAHGQGPRDYNVLNGFLQQVSKGFEARFTNDRRPLILATLEEYRGALAEHITTVKVLEEIVPGSPSELSPAQLQKKAWPIAAAEGKRRHDATLERLGDALGTGRATNDTGLIGSDSATGRVDTLVLAERALTEDARADELDAAIANTLANRGTIDVVPDLQGNHAAGAIFRY</sequence>
<dbReference type="Pfam" id="PF18845">
    <property type="entry name" value="baeRF_family3"/>
    <property type="match status" value="1"/>
</dbReference>
<dbReference type="STRING" id="1224162.B840_00400"/>
<dbReference type="KEGG" id="cmq:B840_00400"/>
<dbReference type="RefSeq" id="WP_042620482.1">
    <property type="nucleotide sequence ID" value="NZ_CP007790.1"/>
</dbReference>